<name>I0ELK7_HELC0</name>
<proteinExistence type="predicted"/>
<dbReference type="HOGENOM" id="CLU_078197_0_0_7"/>
<keyword evidence="2" id="KW-1185">Reference proteome</keyword>
<dbReference type="AlphaFoldDB" id="I0ELK7"/>
<dbReference type="EMBL" id="CP003479">
    <property type="protein sequence ID" value="AFI03826.1"/>
    <property type="molecule type" value="Genomic_DNA"/>
</dbReference>
<dbReference type="PATRIC" id="fig|182217.3.peg.575"/>
<evidence type="ECO:0008006" key="3">
    <source>
        <dbReference type="Google" id="ProtNLM"/>
    </source>
</evidence>
<dbReference type="RefSeq" id="WP_014660698.1">
    <property type="nucleotide sequence ID" value="NC_017737.1"/>
</dbReference>
<organism evidence="1 2">
    <name type="scientific">Helicobacter cetorum (strain ATCC BAA-429 / MIT 00-7128)</name>
    <dbReference type="NCBI Taxonomy" id="182217"/>
    <lineage>
        <taxon>Bacteria</taxon>
        <taxon>Pseudomonadati</taxon>
        <taxon>Campylobacterota</taxon>
        <taxon>Epsilonproteobacteria</taxon>
        <taxon>Campylobacterales</taxon>
        <taxon>Helicobacteraceae</taxon>
        <taxon>Helicobacter</taxon>
    </lineage>
</organism>
<dbReference type="KEGG" id="hce:HCW_02725"/>
<dbReference type="STRING" id="182217.HCW_02725"/>
<dbReference type="InterPro" id="IPR036390">
    <property type="entry name" value="WH_DNA-bd_sf"/>
</dbReference>
<protein>
    <recommendedName>
        <fullName evidence="3">Helix-turn-helix domain-containing protein</fullName>
    </recommendedName>
</protein>
<accession>I0ELK7</accession>
<dbReference type="SUPFAM" id="SSF46785">
    <property type="entry name" value="Winged helix' DNA-binding domain"/>
    <property type="match status" value="1"/>
</dbReference>
<evidence type="ECO:0000313" key="2">
    <source>
        <dbReference type="Proteomes" id="UP000005010"/>
    </source>
</evidence>
<evidence type="ECO:0000313" key="1">
    <source>
        <dbReference type="EMBL" id="AFI03826.1"/>
    </source>
</evidence>
<reference evidence="2" key="1">
    <citation type="submission" date="2012-04" db="EMBL/GenBank/DDBJ databases">
        <title>Complete genome sequence of Helicobacter cetorum strain MIT 00-7128.</title>
        <authorList>
            <person name="Kersulyte D."/>
            <person name="Berg D.E."/>
        </authorList>
    </citation>
    <scope>NUCLEOTIDE SEQUENCE [LARGE SCALE GENOMIC DNA]</scope>
    <source>
        <strain evidence="2">MIT 00-7128</strain>
    </source>
</reference>
<sequence>MNYTTKNYILKEKIQGGFFQGSNAIAQDERISGMALAIYCYLSSLPSNFKANSSNIAKRFNLTLQTTWKYLKQLIDLGLIELQKARNTDGTFKDFYLFRLFNSISHTIKNIVVDKPPKMRAKIQANPQKCATLSSSEFFDNKKEIKNKHEKISASAKIEKFSFKSKPKICKKSKIKKSLIICSQKFKNFTRLFTSALGNLHADDLNLKEKGALEKFFEYKNQKSKLTSATKRALLEQARELIAKNQDLEKCVNQSIKRGYSELYAVQEYAFKPSLFKQKNKPIYNENCPTRDPYAPYSQRELKAKYDYEEEMFEMAYNPYYKDKQSAEVDVEYENYLKEFVY</sequence>
<gene>
    <name evidence="1" type="ordered locus">HCW_02725</name>
</gene>
<dbReference type="Proteomes" id="UP000005010">
    <property type="component" value="Chromosome"/>
</dbReference>